<evidence type="ECO:0000313" key="1">
    <source>
        <dbReference type="EMBL" id="NSG83872.1"/>
    </source>
</evidence>
<reference evidence="1 2" key="1">
    <citation type="journal article" date="2020" name="Cell Host Microbe">
        <title>Functional and Genomic Variation between Human-Derived Isolates of Lachnospiraceae Reveals Inter- and Intra-Species Diversity.</title>
        <authorList>
            <person name="Sorbara M.T."/>
            <person name="Littmann E.R."/>
            <person name="Fontana E."/>
            <person name="Moody T.U."/>
            <person name="Kohout C.E."/>
            <person name="Gjonbalaj M."/>
            <person name="Eaton V."/>
            <person name="Seok R."/>
            <person name="Leiner I.M."/>
            <person name="Pamer E.G."/>
        </authorList>
    </citation>
    <scope>NUCLEOTIDE SEQUENCE [LARGE SCALE GENOMIC DNA]</scope>
    <source>
        <strain evidence="1 2">MSK.17.74</strain>
    </source>
</reference>
<proteinExistence type="predicted"/>
<organism evidence="1 2">
    <name type="scientific">Blautia faecis</name>
    <dbReference type="NCBI Taxonomy" id="871665"/>
    <lineage>
        <taxon>Bacteria</taxon>
        <taxon>Bacillati</taxon>
        <taxon>Bacillota</taxon>
        <taxon>Clostridia</taxon>
        <taxon>Lachnospirales</taxon>
        <taxon>Lachnospiraceae</taxon>
        <taxon>Blautia</taxon>
    </lineage>
</organism>
<dbReference type="Proteomes" id="UP001644719">
    <property type="component" value="Unassembled WGS sequence"/>
</dbReference>
<sequence>MKEVNDKKESMKPMSQAAVELDDEALDQVSGGLKRLDSDWKPEITEICKLCGSTRNVRGGLCLACKNKC</sequence>
<name>A0ABX2H1F6_9FIRM</name>
<gene>
    <name evidence="1" type="ORF">G5B17_00160</name>
</gene>
<dbReference type="EMBL" id="JAAITS010000001">
    <property type="protein sequence ID" value="NSG83872.1"/>
    <property type="molecule type" value="Genomic_DNA"/>
</dbReference>
<protein>
    <recommendedName>
        <fullName evidence="3">Lantibiotic</fullName>
    </recommendedName>
</protein>
<dbReference type="RefSeq" id="WP_173716001.1">
    <property type="nucleotide sequence ID" value="NZ_JAAINN010000006.1"/>
</dbReference>
<comment type="caution">
    <text evidence="1">The sequence shown here is derived from an EMBL/GenBank/DDBJ whole genome shotgun (WGS) entry which is preliminary data.</text>
</comment>
<evidence type="ECO:0000313" key="2">
    <source>
        <dbReference type="Proteomes" id="UP001644719"/>
    </source>
</evidence>
<accession>A0ABX2H1F6</accession>
<keyword evidence="2" id="KW-1185">Reference proteome</keyword>
<evidence type="ECO:0008006" key="3">
    <source>
        <dbReference type="Google" id="ProtNLM"/>
    </source>
</evidence>